<comment type="caution">
    <text evidence="4">The sequence shown here is derived from an EMBL/GenBank/DDBJ whole genome shotgun (WGS) entry which is preliminary data.</text>
</comment>
<keyword evidence="2" id="KW-0548">Nucleotidyltransferase</keyword>
<proteinExistence type="predicted"/>
<gene>
    <name evidence="4" type="ORF">D3F03_12520</name>
</gene>
<dbReference type="Proteomes" id="UP000266302">
    <property type="component" value="Unassembled WGS sequence"/>
</dbReference>
<dbReference type="InterPro" id="IPR005835">
    <property type="entry name" value="NTP_transferase_dom"/>
</dbReference>
<dbReference type="PANTHER" id="PTHR43584:SF8">
    <property type="entry name" value="N-ACETYLMURAMATE ALPHA-1-PHOSPHATE URIDYLYLTRANSFERASE"/>
    <property type="match status" value="1"/>
</dbReference>
<evidence type="ECO:0000256" key="1">
    <source>
        <dbReference type="ARBA" id="ARBA00022679"/>
    </source>
</evidence>
<reference evidence="4 5" key="1">
    <citation type="submission" date="2018-09" db="EMBL/GenBank/DDBJ databases">
        <title>Draft genome of Simplicispira sp. NY-02.</title>
        <authorList>
            <person name="Im W.T."/>
        </authorList>
    </citation>
    <scope>NUCLEOTIDE SEQUENCE [LARGE SCALE GENOMIC DNA]</scope>
    <source>
        <strain evidence="4 5">NY-02</strain>
    </source>
</reference>
<accession>A0A398C805</accession>
<dbReference type="CDD" id="cd06422">
    <property type="entry name" value="NTP_transferase_like_1"/>
    <property type="match status" value="1"/>
</dbReference>
<sequence>MPPSFPSSAGAAAARGHGAEQAPALLLAAGRGERMRPLTDTTPKPLLPVHGQPLLAWHLQALARAGVPRVVINTAWLGEKIAQQFGSVFGRQGNADKRKQLSILYSEEGRDFGGALETAGGIARALPLLDADVFWLAAGDVFMPGFRFDAAAVRTFRTSGALARLWLVPNPAHNPRGDFGLSDTGLALSLPDGNPQPRYTYSTVALLHRDLLAPPWCDIAPGNPQGVRAALAPLLRRAMDNGRVQAELHTGRWVDVGTPQRLADLNAETFSP</sequence>
<dbReference type="OrthoDB" id="9788272at2"/>
<dbReference type="AlphaFoldDB" id="A0A398C805"/>
<feature type="domain" description="Nucleotidyl transferase" evidence="3">
    <location>
        <begin position="24"/>
        <end position="175"/>
    </location>
</feature>
<dbReference type="SUPFAM" id="SSF53448">
    <property type="entry name" value="Nucleotide-diphospho-sugar transferases"/>
    <property type="match status" value="1"/>
</dbReference>
<keyword evidence="1 4" id="KW-0808">Transferase</keyword>
<dbReference type="Gene3D" id="3.90.550.10">
    <property type="entry name" value="Spore Coat Polysaccharide Biosynthesis Protein SpsA, Chain A"/>
    <property type="match status" value="1"/>
</dbReference>
<keyword evidence="5" id="KW-1185">Reference proteome</keyword>
<organism evidence="4 5">
    <name type="scientific">Simplicispira hankyongi</name>
    <dbReference type="NCBI Taxonomy" id="2315688"/>
    <lineage>
        <taxon>Bacteria</taxon>
        <taxon>Pseudomonadati</taxon>
        <taxon>Pseudomonadota</taxon>
        <taxon>Betaproteobacteria</taxon>
        <taxon>Burkholderiales</taxon>
        <taxon>Comamonadaceae</taxon>
        <taxon>Simplicispira</taxon>
    </lineage>
</organism>
<dbReference type="EMBL" id="QXJC01000005">
    <property type="protein sequence ID" value="RID97651.1"/>
    <property type="molecule type" value="Genomic_DNA"/>
</dbReference>
<evidence type="ECO:0000259" key="3">
    <source>
        <dbReference type="Pfam" id="PF00483"/>
    </source>
</evidence>
<evidence type="ECO:0000313" key="5">
    <source>
        <dbReference type="Proteomes" id="UP000266302"/>
    </source>
</evidence>
<evidence type="ECO:0000256" key="2">
    <source>
        <dbReference type="ARBA" id="ARBA00022695"/>
    </source>
</evidence>
<name>A0A398C805_9BURK</name>
<dbReference type="Pfam" id="PF00483">
    <property type="entry name" value="NTP_transferase"/>
    <property type="match status" value="1"/>
</dbReference>
<dbReference type="GO" id="GO:0016779">
    <property type="term" value="F:nucleotidyltransferase activity"/>
    <property type="evidence" value="ECO:0007669"/>
    <property type="project" value="UniProtKB-KW"/>
</dbReference>
<dbReference type="InterPro" id="IPR050065">
    <property type="entry name" value="GlmU-like"/>
</dbReference>
<evidence type="ECO:0000313" key="4">
    <source>
        <dbReference type="EMBL" id="RID97651.1"/>
    </source>
</evidence>
<dbReference type="PANTHER" id="PTHR43584">
    <property type="entry name" value="NUCLEOTIDYL TRANSFERASE"/>
    <property type="match status" value="1"/>
</dbReference>
<protein>
    <submittedName>
        <fullName evidence="4">Nucleotidyltransferase family protein</fullName>
    </submittedName>
</protein>
<dbReference type="InterPro" id="IPR029044">
    <property type="entry name" value="Nucleotide-diphossugar_trans"/>
</dbReference>